<dbReference type="AlphaFoldDB" id="A0A814AVQ2"/>
<dbReference type="Proteomes" id="UP000663832">
    <property type="component" value="Unassembled WGS sequence"/>
</dbReference>
<keyword evidence="3" id="KW-1185">Reference proteome</keyword>
<evidence type="ECO:0000313" key="2">
    <source>
        <dbReference type="EMBL" id="CAF0919108.1"/>
    </source>
</evidence>
<reference evidence="2" key="1">
    <citation type="submission" date="2021-02" db="EMBL/GenBank/DDBJ databases">
        <authorList>
            <person name="Nowell W R."/>
        </authorList>
    </citation>
    <scope>NUCLEOTIDE SEQUENCE</scope>
</reference>
<protein>
    <submittedName>
        <fullName evidence="2">Uncharacterized protein</fullName>
    </submittedName>
</protein>
<dbReference type="EMBL" id="CAJNOI010000042">
    <property type="protein sequence ID" value="CAF0919108.1"/>
    <property type="molecule type" value="Genomic_DNA"/>
</dbReference>
<comment type="caution">
    <text evidence="2">The sequence shown here is derived from an EMBL/GenBank/DDBJ whole genome shotgun (WGS) entry which is preliminary data.</text>
</comment>
<gene>
    <name evidence="2" type="ORF">BJG266_LOCUS11427</name>
    <name evidence="1" type="ORF">QVE165_LOCUS6488</name>
</gene>
<name>A0A814AVQ2_9BILA</name>
<evidence type="ECO:0000313" key="1">
    <source>
        <dbReference type="EMBL" id="CAF0844416.1"/>
    </source>
</evidence>
<proteinExistence type="predicted"/>
<evidence type="ECO:0000313" key="3">
    <source>
        <dbReference type="Proteomes" id="UP000663832"/>
    </source>
</evidence>
<dbReference type="Proteomes" id="UP000663877">
    <property type="component" value="Unassembled WGS sequence"/>
</dbReference>
<dbReference type="OrthoDB" id="10311041at2759"/>
<evidence type="ECO:0000313" key="4">
    <source>
        <dbReference type="Proteomes" id="UP000663877"/>
    </source>
</evidence>
<accession>A0A814AVQ2</accession>
<organism evidence="2 4">
    <name type="scientific">Adineta steineri</name>
    <dbReference type="NCBI Taxonomy" id="433720"/>
    <lineage>
        <taxon>Eukaryota</taxon>
        <taxon>Metazoa</taxon>
        <taxon>Spiralia</taxon>
        <taxon>Gnathifera</taxon>
        <taxon>Rotifera</taxon>
        <taxon>Eurotatoria</taxon>
        <taxon>Bdelloidea</taxon>
        <taxon>Adinetida</taxon>
        <taxon>Adinetidae</taxon>
        <taxon>Adineta</taxon>
    </lineage>
</organism>
<sequence>MLITNIPVTAVYNLRADETLASLNDSKSPHIKVIDSEQELMRHLCMQTAQSMDQSSEEIYRQVQALVEQYHSLCKDGRFTMAAEIRSQIENLILNSFPEAPLSIQIENYLPNDPTDN</sequence>
<dbReference type="EMBL" id="CAJNOM010000027">
    <property type="protein sequence ID" value="CAF0844416.1"/>
    <property type="molecule type" value="Genomic_DNA"/>
</dbReference>